<sequence>MEPDFDDTLTLPGEEGNSASASVGKQSRSPRPPPGTQLSQRERKVWDYICAVLREEGLPHITAGLAIAVVCKSFVRYVTTEVLLAQFEEKNGGSYFIKTPNGHEQPHQLFYATQSLKTDLLKWLPESCLTLPSSVMARAKMGDAGVQDDLFGDLLAHALDAPSDRSTH</sequence>
<organism evidence="2 3">
    <name type="scientific">Pandoraea eparura</name>
    <dbReference type="NCBI Taxonomy" id="2508291"/>
    <lineage>
        <taxon>Bacteria</taxon>
        <taxon>Pseudomonadati</taxon>
        <taxon>Pseudomonadota</taxon>
        <taxon>Betaproteobacteria</taxon>
        <taxon>Burkholderiales</taxon>
        <taxon>Burkholderiaceae</taxon>
        <taxon>Pandoraea</taxon>
    </lineage>
</organism>
<feature type="compositionally biased region" description="Polar residues" evidence="1">
    <location>
        <begin position="17"/>
        <end position="29"/>
    </location>
</feature>
<dbReference type="RefSeq" id="WP_246171147.1">
    <property type="nucleotide sequence ID" value="NZ_CABPSH010000002.1"/>
</dbReference>
<reference evidence="2 3" key="1">
    <citation type="submission" date="2019-08" db="EMBL/GenBank/DDBJ databases">
        <authorList>
            <person name="Peeters C."/>
        </authorList>
    </citation>
    <scope>NUCLEOTIDE SEQUENCE [LARGE SCALE GENOMIC DNA]</scope>
    <source>
        <strain evidence="2 3">LMG 31012</strain>
    </source>
</reference>
<dbReference type="EMBL" id="CABPSH010000002">
    <property type="protein sequence ID" value="VVD76507.1"/>
    <property type="molecule type" value="Genomic_DNA"/>
</dbReference>
<accession>A0A5E4SLD0</accession>
<name>A0A5E4SLD0_9BURK</name>
<dbReference type="AlphaFoldDB" id="A0A5E4SLD0"/>
<protein>
    <submittedName>
        <fullName evidence="2">Uncharacterized protein</fullName>
    </submittedName>
</protein>
<evidence type="ECO:0000313" key="3">
    <source>
        <dbReference type="Proteomes" id="UP000400981"/>
    </source>
</evidence>
<keyword evidence="3" id="KW-1185">Reference proteome</keyword>
<evidence type="ECO:0000313" key="2">
    <source>
        <dbReference type="EMBL" id="VVD76507.1"/>
    </source>
</evidence>
<feature type="region of interest" description="Disordered" evidence="1">
    <location>
        <begin position="1"/>
        <end position="40"/>
    </location>
</feature>
<gene>
    <name evidence="2" type="ORF">PEP31012_00870</name>
</gene>
<evidence type="ECO:0000256" key="1">
    <source>
        <dbReference type="SAM" id="MobiDB-lite"/>
    </source>
</evidence>
<proteinExistence type="predicted"/>
<dbReference type="Proteomes" id="UP000400981">
    <property type="component" value="Unassembled WGS sequence"/>
</dbReference>